<dbReference type="NCBIfam" id="NF005637">
    <property type="entry name" value="PRK07396.1"/>
    <property type="match status" value="1"/>
</dbReference>
<dbReference type="Pfam" id="PF00378">
    <property type="entry name" value="ECH_1"/>
    <property type="match status" value="1"/>
</dbReference>
<evidence type="ECO:0000256" key="2">
    <source>
        <dbReference type="ARBA" id="ARBA00023239"/>
    </source>
</evidence>
<feature type="binding site" description="in other chain" evidence="3">
    <location>
        <begin position="129"/>
        <end position="133"/>
    </location>
    <ligand>
        <name>substrate</name>
        <note>ligand shared between two neighboring subunits</note>
    </ligand>
</feature>
<feature type="site" description="Important for catalysis" evidence="3">
    <location>
        <position position="258"/>
    </location>
</feature>
<comment type="cofactor">
    <cofactor evidence="3">
        <name>hydrogencarbonate</name>
        <dbReference type="ChEBI" id="CHEBI:17544"/>
    </cofactor>
</comment>
<dbReference type="Gene3D" id="3.90.226.10">
    <property type="entry name" value="2-enoyl-CoA Hydratase, Chain A, domain 1"/>
    <property type="match status" value="1"/>
</dbReference>
<feature type="binding site" description="in other chain" evidence="3">
    <location>
        <position position="45"/>
    </location>
    <ligand>
        <name>substrate</name>
        <note>ligand shared between two neighboring subunits</note>
    </ligand>
</feature>
<dbReference type="PROSITE" id="PS00166">
    <property type="entry name" value="ENOYL_COA_HYDRATASE"/>
    <property type="match status" value="1"/>
</dbReference>
<feature type="site" description="Important for catalysis" evidence="3">
    <location>
        <position position="97"/>
    </location>
</feature>
<comment type="catalytic activity">
    <reaction evidence="1 3">
        <text>2-succinylbenzoyl-CoA + H(+) = 1,4-dihydroxy-2-naphthoyl-CoA + H2O</text>
        <dbReference type="Rhea" id="RHEA:26562"/>
        <dbReference type="ChEBI" id="CHEBI:15377"/>
        <dbReference type="ChEBI" id="CHEBI:15378"/>
        <dbReference type="ChEBI" id="CHEBI:57364"/>
        <dbReference type="ChEBI" id="CHEBI:58897"/>
        <dbReference type="EC" id="4.1.3.36"/>
    </reaction>
</comment>
<dbReference type="NCBIfam" id="TIGR01929">
    <property type="entry name" value="menB"/>
    <property type="match status" value="1"/>
</dbReference>
<proteinExistence type="inferred from homology"/>
<dbReference type="InterPro" id="IPR029045">
    <property type="entry name" value="ClpP/crotonase-like_dom_sf"/>
</dbReference>
<dbReference type="CDD" id="cd06558">
    <property type="entry name" value="crotonase-like"/>
    <property type="match status" value="1"/>
</dbReference>
<sequence>MIYPDESLLTAPVEWHDCGADYRDIRYHKSSDGIAKITLNRPEVRNAFRPLTISEIQQALDNARRDPAVGVIILTGEGELAFCAGGDQKIRGNYGGYQDDAGVHHLNVLDLQRQIRTCPKPVVAMVAGYAVGGGHVLHMMCDLTIAADNAQFGQTGPKVGSFDGGWGAAYMARIVGQKRAREIWFLCRMYSAPQALAMGLVNTVVPLAQLEQETVRWCREMLQNSPMALRCLKAALNADCDGQAGLQEFAGNATMLFYMTEEGQEGRNAFNEKRPPDFSHFRRNP</sequence>
<dbReference type="EC" id="4.1.3.36" evidence="3 4"/>
<dbReference type="HAMAP" id="MF_01934">
    <property type="entry name" value="MenB"/>
    <property type="match status" value="1"/>
</dbReference>
<evidence type="ECO:0000256" key="3">
    <source>
        <dbReference type="HAMAP-Rule" id="MF_01934"/>
    </source>
</evidence>
<evidence type="ECO:0000256" key="4">
    <source>
        <dbReference type="NCBIfam" id="TIGR01929"/>
    </source>
</evidence>
<evidence type="ECO:0000313" key="6">
    <source>
        <dbReference type="Proteomes" id="UP001306592"/>
    </source>
</evidence>
<evidence type="ECO:0000256" key="1">
    <source>
        <dbReference type="ARBA" id="ARBA00000177"/>
    </source>
</evidence>
<comment type="caution">
    <text evidence="5">The sequence shown here is derived from an EMBL/GenBank/DDBJ whole genome shotgun (WGS) entry which is preliminary data.</text>
</comment>
<dbReference type="EMBL" id="JBANEI010000009">
    <property type="protein sequence ID" value="MEI2682802.1"/>
    <property type="molecule type" value="Genomic_DNA"/>
</dbReference>
<dbReference type="Gene3D" id="1.10.12.10">
    <property type="entry name" value="Lyase 2-enoyl-coa Hydratase, Chain A, domain 2"/>
    <property type="match status" value="1"/>
</dbReference>
<comment type="caution">
    <text evidence="3">Lacks conserved residue(s) required for the propagation of feature annotation.</text>
</comment>
<keyword evidence="3" id="KW-0474">Menaquinone biosynthesis</keyword>
<gene>
    <name evidence="3 5" type="primary">menB</name>
    <name evidence="5" type="ORF">V8N49_14180</name>
</gene>
<name>A0ABU8DH19_ERWAP</name>
<dbReference type="SUPFAM" id="SSF52096">
    <property type="entry name" value="ClpP/crotonase"/>
    <property type="match status" value="1"/>
</dbReference>
<dbReference type="PANTHER" id="PTHR43113">
    <property type="entry name" value="NUCLEOSIDE-DIPHOSPHATE-SUGAR EPIMERASE"/>
    <property type="match status" value="1"/>
</dbReference>
<dbReference type="InterPro" id="IPR010198">
    <property type="entry name" value="DHNA-CoA_synthase_MenB"/>
</dbReference>
<dbReference type="RefSeq" id="WP_336203298.1">
    <property type="nucleotide sequence ID" value="NZ_JBANEI010000009.1"/>
</dbReference>
<dbReference type="InterPro" id="IPR001753">
    <property type="entry name" value="Enoyl-CoA_hydra/iso"/>
</dbReference>
<comment type="similarity">
    <text evidence="3">Belongs to the enoyl-CoA hydratase/isomerase family. MenB subfamily.</text>
</comment>
<comment type="pathway">
    <text evidence="3">Quinol/quinone metabolism; menaquinone biosynthesis.</text>
</comment>
<organism evidence="5 6">
    <name type="scientific">Erwinia aphidicola</name>
    <dbReference type="NCBI Taxonomy" id="68334"/>
    <lineage>
        <taxon>Bacteria</taxon>
        <taxon>Pseudomonadati</taxon>
        <taxon>Pseudomonadota</taxon>
        <taxon>Gammaproteobacteria</taxon>
        <taxon>Enterobacterales</taxon>
        <taxon>Erwiniaceae</taxon>
        <taxon>Erwinia</taxon>
    </lineage>
</organism>
<feature type="binding site" evidence="3">
    <location>
        <position position="273"/>
    </location>
    <ligand>
        <name>substrate</name>
        <note>ligand shared between two neighboring subunits</note>
    </ligand>
</feature>
<feature type="binding site" description="in other chain" evidence="3">
    <location>
        <begin position="84"/>
        <end position="88"/>
    </location>
    <ligand>
        <name>substrate</name>
        <note>ligand shared between two neighboring subunits</note>
    </ligand>
</feature>
<keyword evidence="6" id="KW-1185">Reference proteome</keyword>
<accession>A0ABU8DH19</accession>
<feature type="binding site" evidence="3">
    <location>
        <begin position="154"/>
        <end position="156"/>
    </location>
    <ligand>
        <name>hydrogencarbonate</name>
        <dbReference type="ChEBI" id="CHEBI:17544"/>
    </ligand>
</feature>
<reference evidence="5 6" key="1">
    <citation type="submission" date="2024-02" db="EMBL/GenBank/DDBJ databases">
        <title>First report Erwinia aphidicola in onion in Chile.</title>
        <authorList>
            <person name="Valenzuela M."/>
            <person name="Pena M."/>
            <person name="Dutta B."/>
        </authorList>
    </citation>
    <scope>NUCLEOTIDE SEQUENCE [LARGE SCALE GENOMIC DNA]</scope>
    <source>
        <strain evidence="5 6">QCJ3A</strain>
    </source>
</reference>
<comment type="function">
    <text evidence="3">Converts o-succinylbenzoyl-CoA (OSB-CoA) to 1,4-dihydroxy-2-naphthoyl-CoA (DHNA-CoA).</text>
</comment>
<feature type="binding site" evidence="3">
    <location>
        <position position="258"/>
    </location>
    <ligand>
        <name>substrate</name>
        <note>ligand shared between two neighboring subunits</note>
    </ligand>
</feature>
<dbReference type="GO" id="GO:0008935">
    <property type="term" value="F:1,4-dihydroxy-2-naphthoyl-CoA synthase activity"/>
    <property type="evidence" value="ECO:0007669"/>
    <property type="project" value="UniProtKB-EC"/>
</dbReference>
<dbReference type="PANTHER" id="PTHR43113:SF1">
    <property type="entry name" value="1,4-DIHYDROXY-2-NAPHTHOYL-COA SYNTHASE, PEROXISOMAL"/>
    <property type="match status" value="1"/>
</dbReference>
<protein>
    <recommendedName>
        <fullName evidence="3 4">1,4-dihydroxy-2-naphthoyl-CoA synthase</fullName>
        <shortName evidence="3">DHNA-CoA synthase</shortName>
        <ecNumber evidence="3 4">4.1.3.36</ecNumber>
    </recommendedName>
</protein>
<feature type="binding site" description="in other chain" evidence="3">
    <location>
        <position position="97"/>
    </location>
    <ligand>
        <name>substrate</name>
        <note>ligand shared between two neighboring subunits</note>
    </ligand>
</feature>
<feature type="binding site" description="in other chain" evidence="3">
    <location>
        <position position="155"/>
    </location>
    <ligand>
        <name>substrate</name>
        <note>ligand shared between two neighboring subunits</note>
    </ligand>
</feature>
<dbReference type="InterPro" id="IPR018376">
    <property type="entry name" value="Enoyl-CoA_hyd/isom_CS"/>
</dbReference>
<dbReference type="InterPro" id="IPR014748">
    <property type="entry name" value="Enoyl-CoA_hydra_C"/>
</dbReference>
<feature type="binding site" description="in other chain" evidence="3">
    <location>
        <position position="161"/>
    </location>
    <ligand>
        <name>substrate</name>
        <note>ligand shared between two neighboring subunits</note>
    </ligand>
</feature>
<dbReference type="Proteomes" id="UP001306592">
    <property type="component" value="Unassembled WGS sequence"/>
</dbReference>
<evidence type="ECO:0000313" key="5">
    <source>
        <dbReference type="EMBL" id="MEI2682802.1"/>
    </source>
</evidence>
<keyword evidence="2 3" id="KW-0456">Lyase</keyword>
<comment type="pathway">
    <text evidence="3">Quinol/quinone metabolism; 1,4-dihydroxy-2-naphthoate biosynthesis; 1,4-dihydroxy-2-naphthoate from chorismate: step 6/7.</text>
</comment>